<dbReference type="AlphaFoldDB" id="A0A914RSS4"/>
<accession>A0A914RSS4</accession>
<dbReference type="Proteomes" id="UP000887564">
    <property type="component" value="Unplaced"/>
</dbReference>
<reference evidence="2" key="1">
    <citation type="submission" date="2022-11" db="UniProtKB">
        <authorList>
            <consortium name="WormBaseParasite"/>
        </authorList>
    </citation>
    <scope>IDENTIFICATION</scope>
</reference>
<sequence length="122" mass="13406">MCATSLSLSSAFHEEVRHSMLINEERELPSGLTRSKSATALKSTEHGVGEEDLAALSQLLSIAVAMLESNNDNEYLLALHLLDKVVVYFACDFVYVTFIFLTGKSSSYEGTFRDMLHITGAV</sequence>
<organism evidence="1 2">
    <name type="scientific">Parascaris equorum</name>
    <name type="common">Equine roundworm</name>
    <dbReference type="NCBI Taxonomy" id="6256"/>
    <lineage>
        <taxon>Eukaryota</taxon>
        <taxon>Metazoa</taxon>
        <taxon>Ecdysozoa</taxon>
        <taxon>Nematoda</taxon>
        <taxon>Chromadorea</taxon>
        <taxon>Rhabditida</taxon>
        <taxon>Spirurina</taxon>
        <taxon>Ascaridomorpha</taxon>
        <taxon>Ascaridoidea</taxon>
        <taxon>Ascarididae</taxon>
        <taxon>Parascaris</taxon>
    </lineage>
</organism>
<keyword evidence="1" id="KW-1185">Reference proteome</keyword>
<proteinExistence type="predicted"/>
<evidence type="ECO:0000313" key="2">
    <source>
        <dbReference type="WBParaSite" id="PEQ_0000500901-mRNA-1"/>
    </source>
</evidence>
<name>A0A914RSS4_PAREQ</name>
<evidence type="ECO:0000313" key="1">
    <source>
        <dbReference type="Proteomes" id="UP000887564"/>
    </source>
</evidence>
<dbReference type="WBParaSite" id="PEQ_0000500901-mRNA-1">
    <property type="protein sequence ID" value="PEQ_0000500901-mRNA-1"/>
    <property type="gene ID" value="PEQ_0000500901"/>
</dbReference>
<protein>
    <submittedName>
        <fullName evidence="2">Uncharacterized protein</fullName>
    </submittedName>
</protein>